<feature type="compositionally biased region" description="Pro residues" evidence="2">
    <location>
        <begin position="698"/>
        <end position="707"/>
    </location>
</feature>
<name>A0ABR1BLX7_NECAM</name>
<feature type="compositionally biased region" description="Acidic residues" evidence="2">
    <location>
        <begin position="69"/>
        <end position="111"/>
    </location>
</feature>
<feature type="compositionally biased region" description="Basic and acidic residues" evidence="2">
    <location>
        <begin position="200"/>
        <end position="234"/>
    </location>
</feature>
<feature type="compositionally biased region" description="Pro residues" evidence="2">
    <location>
        <begin position="674"/>
        <end position="684"/>
    </location>
</feature>
<feature type="compositionally biased region" description="Basic and acidic residues" evidence="2">
    <location>
        <begin position="1"/>
        <end position="17"/>
    </location>
</feature>
<evidence type="ECO:0000259" key="3">
    <source>
        <dbReference type="PROSITE" id="PS50103"/>
    </source>
</evidence>
<feature type="zinc finger region" description="C3H1-type" evidence="1">
    <location>
        <begin position="161"/>
        <end position="188"/>
    </location>
</feature>
<feature type="compositionally biased region" description="Basic and acidic residues" evidence="2">
    <location>
        <begin position="556"/>
        <end position="569"/>
    </location>
</feature>
<comment type="caution">
    <text evidence="4">The sequence shown here is derived from an EMBL/GenBank/DDBJ whole genome shotgun (WGS) entry which is preliminary data.</text>
</comment>
<feature type="region of interest" description="Disordered" evidence="2">
    <location>
        <begin position="178"/>
        <end position="758"/>
    </location>
</feature>
<feature type="domain" description="C3H1-type" evidence="3">
    <location>
        <begin position="161"/>
        <end position="188"/>
    </location>
</feature>
<dbReference type="Proteomes" id="UP001303046">
    <property type="component" value="Unassembled WGS sequence"/>
</dbReference>
<sequence length="780" mass="85895">MAEELHCDLDESSHHGGSDAGSKSSADEIHDHGDELKDDVNEAVASEKMEDVLDLDYDEGTNPAPEKGDEVEEGEEVETADGHEEGEEVERADENEEGEESSDGEINDSSDENEKKGDTDKEEGEIEDSDEGEGDVDVQKSRKVPIESRLSRPVAAREKVGKLREACPYEVNGSCSWGPDCKYSHRSKPQESTRLFSRCKPAEETSWERGLREAREAMRRASKKREEPEFETKRLNAAPTGERIRNARDSDSDEGSVSHRTSPPSTRRHIPSLLDITTLAPPRYRSSQKDGVRSATRGSPCYSEDDDRPYHLDSGRYRDAGGYRERREIKDLGPQVRYPCGRPTPRRNEGRRGGGVDNSGQQSSRSDRNRDAVQRHKRDIPSGASSVKSNKASRISPSLDASPISSDSSVSPERKNISAVNNDKNESKTGNKKPAKGGSAMGNVTDPWARKKKTSSTKNKESDGRRGGRSSSNSSTSSSNSNEKLRRAAAASASSRRSRSPLPAKTDRRLSPPRGDITGFRIPKKHCSTDNRSRAAGPLRSENKQKTMDCAFGKKPFKESKRNDDHDPISDEDPIVDGIDSHGAENISDSESARSGSQMSSISSSSSTSSRSRSPSPALPAKYRTTGTIGEDSLRNASSVSSSDEDQKADSRRKSSSKEKLKEKSSQLREISPSPSPPPPPPPDDAANRRPNRDKSVTPPPPPPPLPLINEFALERQQRKLREAEKRVAEARTKRARSPPRKKAKNSNDGEKERRKRELMEQLRAVEAELKKRTAATSAM</sequence>
<dbReference type="EMBL" id="JAVFWL010000001">
    <property type="protein sequence ID" value="KAK6726910.1"/>
    <property type="molecule type" value="Genomic_DNA"/>
</dbReference>
<keyword evidence="1" id="KW-0863">Zinc-finger</keyword>
<keyword evidence="1" id="KW-0862">Zinc</keyword>
<evidence type="ECO:0000256" key="2">
    <source>
        <dbReference type="SAM" id="MobiDB-lite"/>
    </source>
</evidence>
<feature type="compositionally biased region" description="Basic and acidic residues" evidence="2">
    <location>
        <begin position="137"/>
        <end position="157"/>
    </location>
</feature>
<feature type="compositionally biased region" description="Basic and acidic residues" evidence="2">
    <location>
        <begin position="645"/>
        <end position="667"/>
    </location>
</feature>
<keyword evidence="1" id="KW-0479">Metal-binding</keyword>
<keyword evidence="5" id="KW-1185">Reference proteome</keyword>
<reference evidence="4 5" key="1">
    <citation type="submission" date="2023-08" db="EMBL/GenBank/DDBJ databases">
        <title>A Necator americanus chromosomal reference genome.</title>
        <authorList>
            <person name="Ilik V."/>
            <person name="Petrzelkova K.J."/>
            <person name="Pardy F."/>
            <person name="Fuh T."/>
            <person name="Niatou-Singa F.S."/>
            <person name="Gouil Q."/>
            <person name="Baker L."/>
            <person name="Ritchie M.E."/>
            <person name="Jex A.R."/>
            <person name="Gazzola D."/>
            <person name="Li H."/>
            <person name="Toshio Fujiwara R."/>
            <person name="Zhan B."/>
            <person name="Aroian R.V."/>
            <person name="Pafco B."/>
            <person name="Schwarz E.M."/>
        </authorList>
    </citation>
    <scope>NUCLEOTIDE SEQUENCE [LARGE SCALE GENOMIC DNA]</scope>
    <source>
        <strain evidence="4 5">Aroian</strain>
        <tissue evidence="4">Whole animal</tissue>
    </source>
</reference>
<feature type="compositionally biased region" description="Basic and acidic residues" evidence="2">
    <location>
        <begin position="686"/>
        <end position="696"/>
    </location>
</feature>
<feature type="compositionally biased region" description="Low complexity" evidence="2">
    <location>
        <begin position="395"/>
        <end position="411"/>
    </location>
</feature>
<feature type="region of interest" description="Disordered" evidence="2">
    <location>
        <begin position="1"/>
        <end position="157"/>
    </location>
</feature>
<feature type="compositionally biased region" description="Low complexity" evidence="2">
    <location>
        <begin position="469"/>
        <end position="495"/>
    </location>
</feature>
<evidence type="ECO:0000313" key="4">
    <source>
        <dbReference type="EMBL" id="KAK6726910.1"/>
    </source>
</evidence>
<dbReference type="PROSITE" id="PS50103">
    <property type="entry name" value="ZF_C3H1"/>
    <property type="match status" value="1"/>
</dbReference>
<organism evidence="4 5">
    <name type="scientific">Necator americanus</name>
    <name type="common">Human hookworm</name>
    <dbReference type="NCBI Taxonomy" id="51031"/>
    <lineage>
        <taxon>Eukaryota</taxon>
        <taxon>Metazoa</taxon>
        <taxon>Ecdysozoa</taxon>
        <taxon>Nematoda</taxon>
        <taxon>Chromadorea</taxon>
        <taxon>Rhabditida</taxon>
        <taxon>Rhabditina</taxon>
        <taxon>Rhabditomorpha</taxon>
        <taxon>Strongyloidea</taxon>
        <taxon>Ancylostomatidae</taxon>
        <taxon>Bunostominae</taxon>
        <taxon>Necator</taxon>
    </lineage>
</organism>
<feature type="compositionally biased region" description="Basic and acidic residues" evidence="2">
    <location>
        <begin position="25"/>
        <end position="51"/>
    </location>
</feature>
<accession>A0ABR1BLX7</accession>
<feature type="compositionally biased region" description="Basic and acidic residues" evidence="2">
    <location>
        <begin position="746"/>
        <end position="758"/>
    </location>
</feature>
<dbReference type="InterPro" id="IPR000571">
    <property type="entry name" value="Znf_CCCH"/>
</dbReference>
<feature type="compositionally biased region" description="Acidic residues" evidence="2">
    <location>
        <begin position="120"/>
        <end position="136"/>
    </location>
</feature>
<feature type="compositionally biased region" description="Polar residues" evidence="2">
    <location>
        <begin position="383"/>
        <end position="393"/>
    </location>
</feature>
<feature type="compositionally biased region" description="Low complexity" evidence="2">
    <location>
        <begin position="593"/>
        <end position="616"/>
    </location>
</feature>
<gene>
    <name evidence="4" type="primary">Necator_chrI.g1043</name>
    <name evidence="4" type="ORF">RB195_004919</name>
</gene>
<feature type="compositionally biased region" description="Basic and acidic residues" evidence="2">
    <location>
        <begin position="713"/>
        <end position="733"/>
    </location>
</feature>
<evidence type="ECO:0000256" key="1">
    <source>
        <dbReference type="PROSITE-ProRule" id="PRU00723"/>
    </source>
</evidence>
<feature type="compositionally biased region" description="Basic and acidic residues" evidence="2">
    <location>
        <begin position="308"/>
        <end position="331"/>
    </location>
</feature>
<proteinExistence type="predicted"/>
<protein>
    <recommendedName>
        <fullName evidence="3">C3H1-type domain-containing protein</fullName>
    </recommendedName>
</protein>
<evidence type="ECO:0000313" key="5">
    <source>
        <dbReference type="Proteomes" id="UP001303046"/>
    </source>
</evidence>
<feature type="compositionally biased region" description="Basic residues" evidence="2">
    <location>
        <begin position="734"/>
        <end position="745"/>
    </location>
</feature>
<feature type="compositionally biased region" description="Basic and acidic residues" evidence="2">
    <location>
        <begin position="365"/>
        <end position="374"/>
    </location>
</feature>